<dbReference type="RefSeq" id="WP_010368840.1">
    <property type="nucleotide sequence ID" value="NZ_BJEF01000014.1"/>
</dbReference>
<gene>
    <name evidence="1" type="ORF">B6254_0660</name>
    <name evidence="3" type="ORF">B9D04_11350</name>
    <name evidence="2" type="ORF">QX99_01959</name>
</gene>
<reference evidence="3 5" key="2">
    <citation type="submission" date="2017-04" db="EMBL/GenBank/DDBJ databases">
        <title>The genome sequence of Weissella cibaria isolated from wild Drosophila.</title>
        <authorList>
            <person name="Ricks N.J."/>
            <person name="Carroll C."/>
            <person name="Walters A."/>
            <person name="Newell P.D."/>
            <person name="Chaston J.M."/>
        </authorList>
    </citation>
    <scope>NUCLEOTIDE SEQUENCE [LARGE SCALE GENOMIC DNA]</scope>
    <source>
        <strain evidence="3 5">DmW_103</strain>
    </source>
</reference>
<dbReference type="EMBL" id="CP020928">
    <property type="protein sequence ID" value="AWF95071.1"/>
    <property type="molecule type" value="Genomic_DNA"/>
</dbReference>
<evidence type="ECO:0000313" key="1">
    <source>
        <dbReference type="EMBL" id="AWF95071.1"/>
    </source>
</evidence>
<evidence type="ECO:0000313" key="3">
    <source>
        <dbReference type="EMBL" id="OSP87969.1"/>
    </source>
</evidence>
<dbReference type="GeneID" id="66962794"/>
<evidence type="ECO:0000313" key="6">
    <source>
        <dbReference type="Proteomes" id="UP000244870"/>
    </source>
</evidence>
<proteinExistence type="predicted"/>
<dbReference type="Proteomes" id="UP000244870">
    <property type="component" value="Chromosome"/>
</dbReference>
<dbReference type="PATRIC" id="fig|137591.25.peg.1933"/>
<evidence type="ECO:0000313" key="5">
    <source>
        <dbReference type="Proteomes" id="UP000193588"/>
    </source>
</evidence>
<dbReference type="OrthoDB" id="2149744at2"/>
<accession>A0A0D1LXT1</accession>
<dbReference type="Proteomes" id="UP000193588">
    <property type="component" value="Unassembled WGS sequence"/>
</dbReference>
<reference evidence="2 4" key="1">
    <citation type="journal article" date="2015" name="Microbiology (Mosc.)">
        <title>Genomics of the Weissella cibaria species with an examination of its metabolic traits.</title>
        <authorList>
            <person name="Lynch K.M."/>
            <person name="Lucid A."/>
            <person name="Arendt E.K."/>
            <person name="Sleator R.D."/>
            <person name="Lucey B."/>
            <person name="Coffey A."/>
        </authorList>
    </citation>
    <scope>NUCLEOTIDE SEQUENCE [LARGE SCALE GENOMIC DNA]</scope>
    <source>
        <strain evidence="2 4">MG1</strain>
    </source>
</reference>
<dbReference type="EMBL" id="JWHU01000038">
    <property type="protein sequence ID" value="KIU19397.1"/>
    <property type="molecule type" value="Genomic_DNA"/>
</dbReference>
<protein>
    <submittedName>
        <fullName evidence="2">Uncharacterized protein</fullName>
    </submittedName>
</protein>
<organism evidence="2 4">
    <name type="scientific">Weissella cibaria</name>
    <dbReference type="NCBI Taxonomy" id="137591"/>
    <lineage>
        <taxon>Bacteria</taxon>
        <taxon>Bacillati</taxon>
        <taxon>Bacillota</taxon>
        <taxon>Bacilli</taxon>
        <taxon>Lactobacillales</taxon>
        <taxon>Lactobacillaceae</taxon>
        <taxon>Weissella</taxon>
    </lineage>
</organism>
<dbReference type="AlphaFoldDB" id="A0A0D1LXT1"/>
<dbReference type="KEGG" id="wcb:AO080_10320"/>
<sequence length="100" mass="11344">MANEPITNESYQQLLVDLGVGGPQVGEKSFNLADGFQVKDEAGQEETYTYWDVIRRADDTYWSPLKGDRKTLYDITGYTILAKSTQEWLSIADWFALEGI</sequence>
<name>A0A0D1LXT1_9LACO</name>
<dbReference type="EMBL" id="NDXJ01000022">
    <property type="protein sequence ID" value="OSP87969.1"/>
    <property type="molecule type" value="Genomic_DNA"/>
</dbReference>
<reference evidence="1 6" key="3">
    <citation type="submission" date="2017-04" db="EMBL/GenBank/DDBJ databases">
        <title>Weissella cibaria strain m2 complete genome.</title>
        <authorList>
            <person name="Pan Q."/>
            <person name="Tan M."/>
            <person name="Yao F."/>
            <person name="Su S."/>
        </authorList>
    </citation>
    <scope>NUCLEOTIDE SEQUENCE [LARGE SCALE GENOMIC DNA]</scope>
    <source>
        <strain evidence="1 6">M2</strain>
    </source>
</reference>
<keyword evidence="4" id="KW-1185">Reference proteome</keyword>
<evidence type="ECO:0000313" key="4">
    <source>
        <dbReference type="Proteomes" id="UP000032287"/>
    </source>
</evidence>
<evidence type="ECO:0000313" key="2">
    <source>
        <dbReference type="EMBL" id="KIU19397.1"/>
    </source>
</evidence>
<dbReference type="Proteomes" id="UP000032287">
    <property type="component" value="Unassembled WGS sequence"/>
</dbReference>